<gene>
    <name evidence="2" type="primary">VPS3</name>
    <name evidence="2" type="ORF">FIM1_5056</name>
</gene>
<dbReference type="PANTHER" id="PTHR12894">
    <property type="entry name" value="CNH DOMAIN CONTAINING"/>
    <property type="match status" value="1"/>
</dbReference>
<reference evidence="2 3" key="1">
    <citation type="submission" date="2016-03" db="EMBL/GenBank/DDBJ databases">
        <title>How can Kluyveromyces marxianus grow so fast - potential evolutionary course in Saccharomyces Complex revealed by comparative genomics.</title>
        <authorList>
            <person name="Mo W."/>
            <person name="Lu W."/>
            <person name="Yang X."/>
            <person name="Qi J."/>
            <person name="Lv H."/>
        </authorList>
    </citation>
    <scope>NUCLEOTIDE SEQUENCE [LARGE SCALE GENOMIC DNA]</scope>
    <source>
        <strain evidence="2 3">FIM1</strain>
    </source>
</reference>
<sequence length="876" mass="101689">MDNDTTSNVVSTSFDVIGSLYAIAPLIENVPEEYDYSCIEYYDKHIYLGTTSGKLLHYFELDAGNYTLISQLEFNDSEDSSIDRITLLPEIDRALVLSEGEVKLFLLPEFAPATNVYSIKNITDFCPLNYSKTSNAYPCFMFSNDTIIGVSVSPKQMKIEKTYGVKGIQVALPITDKRKLMGAVDNTYSIIDPQKESTIPLFKVCEEDAKELTPTIANFGKNEYIVICGISNEESCMGLILNDEGEITQGTIVIEKYPTRIAVEYPYVFAELHGSKTVNIHMLKENDDPEVVQSISREDPFHISKTQRSFPAKYYNKQLVELLRYVPLTGEKLQFREDQEKAYVERNIDIETDMLLYGKDGISYLQQKPNLLNITSFGEETIPTLEKYISLNPLSNYSKLEHNYFHILYILMLVFHCNSIDETLIEKWLRCADVVDIRILLYFFDFKIYGDLWIPNGLLEFTEKLHQLKLIHKCKDVPKVFHFLKRHLKEESADGLKDSANIYLSLDIILLHMDMKERKVNIKNYEDTSYHVIIEELSKEEDDYAEVLLELYERLNDIEGILKILRRKDSRRLIKFMKDNVDKLPETYSEEDMIKDISTALKSNHEFENNEVVYDVLELMKILSIDTTKFTSRIEDSEMKAFLLEKLGVTTTKDLDFLYQYYKTKLTNCNKKLMDSMNIRITSYVTNLNYDKPTLKKYLQTKLDDSDDYSTLLDVGRKLIDVEKRLNETKDSFLDEIDATYILRLLLVETEDLEATLGSEKLLELYLSWNDFSAVDTIVEGNEESILQILDHYVSLKNETVLCRFLVRNKTQISSMHSNREVFEKIPPTIPLTLLQELLFPVFRRNNNTMQNLHIEKGILKHYLQALKGIERRLEP</sequence>
<evidence type="ECO:0000259" key="1">
    <source>
        <dbReference type="PROSITE" id="PS50219"/>
    </source>
</evidence>
<keyword evidence="3" id="KW-1185">Reference proteome</keyword>
<proteinExistence type="predicted"/>
<dbReference type="PROSITE" id="PS50219">
    <property type="entry name" value="CNH"/>
    <property type="match status" value="1"/>
</dbReference>
<dbReference type="InterPro" id="IPR032914">
    <property type="entry name" value="Vam6/VPS39/TRAP1"/>
</dbReference>
<dbReference type="PANTHER" id="PTHR12894:SF28">
    <property type="entry name" value="VACUOLAR PROTEIN SORTING-ASSOCIATED PROTEIN 3"/>
    <property type="match status" value="1"/>
</dbReference>
<evidence type="ECO:0000313" key="3">
    <source>
        <dbReference type="Proteomes" id="UP000422736"/>
    </source>
</evidence>
<name>A0ABX6F1F2_KLUMA</name>
<feature type="domain" description="CNH" evidence="1">
    <location>
        <begin position="33"/>
        <end position="310"/>
    </location>
</feature>
<evidence type="ECO:0000313" key="2">
    <source>
        <dbReference type="EMBL" id="QGN17847.1"/>
    </source>
</evidence>
<organism evidence="2 3">
    <name type="scientific">Kluyveromyces marxianus</name>
    <name type="common">Yeast</name>
    <name type="synonym">Candida kefyr</name>
    <dbReference type="NCBI Taxonomy" id="4911"/>
    <lineage>
        <taxon>Eukaryota</taxon>
        <taxon>Fungi</taxon>
        <taxon>Dikarya</taxon>
        <taxon>Ascomycota</taxon>
        <taxon>Saccharomycotina</taxon>
        <taxon>Saccharomycetes</taxon>
        <taxon>Saccharomycetales</taxon>
        <taxon>Saccharomycetaceae</taxon>
        <taxon>Kluyveromyces</taxon>
    </lineage>
</organism>
<dbReference type="EMBL" id="CP015060">
    <property type="protein sequence ID" value="QGN17847.1"/>
    <property type="molecule type" value="Genomic_DNA"/>
</dbReference>
<accession>A0ABX6F1F2</accession>
<dbReference type="InterPro" id="IPR001180">
    <property type="entry name" value="CNH_dom"/>
</dbReference>
<protein>
    <submittedName>
        <fullName evidence="2">Vacuolar protein sorting-associated protein 3</fullName>
    </submittedName>
</protein>
<dbReference type="Proteomes" id="UP000422736">
    <property type="component" value="Chromosome 8"/>
</dbReference>